<dbReference type="PANTHER" id="PTHR33539">
    <property type="entry name" value="UPF0764 PROTEIN C16ORF89"/>
    <property type="match status" value="1"/>
</dbReference>
<dbReference type="AlphaFoldDB" id="A0A094ZRU3"/>
<dbReference type="InterPro" id="IPR031751">
    <property type="entry name" value="DUF4735"/>
</dbReference>
<evidence type="ECO:0000313" key="3">
    <source>
        <dbReference type="EMBL" id="KGB36882.1"/>
    </source>
</evidence>
<evidence type="ECO:0000256" key="2">
    <source>
        <dbReference type="SAM" id="SignalP"/>
    </source>
</evidence>
<evidence type="ECO:0000256" key="1">
    <source>
        <dbReference type="SAM" id="Phobius"/>
    </source>
</evidence>
<protein>
    <submittedName>
        <fullName evidence="3">Uncharacterized protein</fullName>
    </submittedName>
</protein>
<feature type="signal peptide" evidence="2">
    <location>
        <begin position="1"/>
        <end position="18"/>
    </location>
</feature>
<feature type="transmembrane region" description="Helical" evidence="1">
    <location>
        <begin position="184"/>
        <end position="203"/>
    </location>
</feature>
<keyword evidence="1" id="KW-0472">Membrane</keyword>
<organism evidence="3">
    <name type="scientific">Schistosoma haematobium</name>
    <name type="common">Blood fluke</name>
    <dbReference type="NCBI Taxonomy" id="6185"/>
    <lineage>
        <taxon>Eukaryota</taxon>
        <taxon>Metazoa</taxon>
        <taxon>Spiralia</taxon>
        <taxon>Lophotrochozoa</taxon>
        <taxon>Platyhelminthes</taxon>
        <taxon>Trematoda</taxon>
        <taxon>Digenea</taxon>
        <taxon>Strigeidida</taxon>
        <taxon>Schistosomatoidea</taxon>
        <taxon>Schistosomatidae</taxon>
        <taxon>Schistosoma</taxon>
    </lineage>
</organism>
<keyword evidence="1" id="KW-0812">Transmembrane</keyword>
<dbReference type="GO" id="GO:0005829">
    <property type="term" value="C:cytosol"/>
    <property type="evidence" value="ECO:0007669"/>
    <property type="project" value="TreeGrafter"/>
</dbReference>
<keyword evidence="1" id="KW-1133">Transmembrane helix</keyword>
<proteinExistence type="predicted"/>
<dbReference type="STRING" id="6185.A0A094ZRU3"/>
<reference evidence="3" key="1">
    <citation type="journal article" date="2012" name="Nat. Genet.">
        <title>Whole-genome sequence of Schistosoma haematobium.</title>
        <authorList>
            <person name="Young N.D."/>
            <person name="Jex A.R."/>
            <person name="Li B."/>
            <person name="Liu S."/>
            <person name="Yang L."/>
            <person name="Xiong Z."/>
            <person name="Li Y."/>
            <person name="Cantacessi C."/>
            <person name="Hall R.S."/>
            <person name="Xu X."/>
            <person name="Chen F."/>
            <person name="Wu X."/>
            <person name="Zerlotini A."/>
            <person name="Oliveira G."/>
            <person name="Hofmann A."/>
            <person name="Zhang G."/>
            <person name="Fang X."/>
            <person name="Kang Y."/>
            <person name="Campbell B.E."/>
            <person name="Loukas A."/>
            <person name="Ranganathan S."/>
            <person name="Rollinson D."/>
            <person name="Rinaldi G."/>
            <person name="Brindley P.J."/>
            <person name="Yang H."/>
            <person name="Wang J."/>
            <person name="Wang J."/>
            <person name="Gasser R.B."/>
        </authorList>
    </citation>
    <scope>NUCLEOTIDE SEQUENCE [LARGE SCALE GENOMIC DNA]</scope>
</reference>
<dbReference type="Pfam" id="PF15882">
    <property type="entry name" value="DUF4735"/>
    <property type="match status" value="1"/>
</dbReference>
<feature type="chain" id="PRO_5001906158" evidence="2">
    <location>
        <begin position="19"/>
        <end position="222"/>
    </location>
</feature>
<name>A0A094ZRU3_SCHHA</name>
<dbReference type="EMBL" id="KL250821">
    <property type="protein sequence ID" value="KGB36882.1"/>
    <property type="molecule type" value="Genomic_DNA"/>
</dbReference>
<sequence length="222" mass="25181">MDVLCLIVLLVFVCGGLGYENFIQFSILSRILSWQQPSGCFISSGPVGEKSKHRNTKIMFHERHPLVERRHADGCLSHMTSVAAAVMGLYLRAFFIPTGYMDGYSTDSMPIIWKVFLVRSYTSLPKLIEDDDNQSGISNQNILNSFSNRLVYVKGPIYLPTRIPFSLSYSTHFQGKLDEINSDFLFVSILLLCSICIFLYLLLRSFIVYCGFFNSSKPTLKV</sequence>
<dbReference type="PANTHER" id="PTHR33539:SF1">
    <property type="entry name" value="UPF0764 PROTEIN C16ORF89"/>
    <property type="match status" value="1"/>
</dbReference>
<accession>A0A094ZRU3</accession>
<gene>
    <name evidence="3" type="ORF">MS3_05203</name>
</gene>
<dbReference type="GO" id="GO:0016020">
    <property type="term" value="C:membrane"/>
    <property type="evidence" value="ECO:0007669"/>
    <property type="project" value="TreeGrafter"/>
</dbReference>
<keyword evidence="2" id="KW-0732">Signal</keyword>